<accession>A0A7Y7IZS9</accession>
<keyword evidence="4 6" id="KW-1133">Transmembrane helix</keyword>
<evidence type="ECO:0000256" key="1">
    <source>
        <dbReference type="ARBA" id="ARBA00004141"/>
    </source>
</evidence>
<sequence>MEELSAAAVSCPVPPERKTMRIDRVFWSHFSPNLGPGGWVTGALLVSLGLDLRTGLLAILLGNLVGALPVALAASIGP</sequence>
<evidence type="ECO:0000256" key="3">
    <source>
        <dbReference type="ARBA" id="ARBA00022692"/>
    </source>
</evidence>
<evidence type="ECO:0000256" key="2">
    <source>
        <dbReference type="ARBA" id="ARBA00008974"/>
    </source>
</evidence>
<organism evidence="7 8">
    <name type="scientific">Nguyenibacter vanlangensis</name>
    <dbReference type="NCBI Taxonomy" id="1216886"/>
    <lineage>
        <taxon>Bacteria</taxon>
        <taxon>Pseudomonadati</taxon>
        <taxon>Pseudomonadota</taxon>
        <taxon>Alphaproteobacteria</taxon>
        <taxon>Acetobacterales</taxon>
        <taxon>Acetobacteraceae</taxon>
        <taxon>Nguyenibacter</taxon>
    </lineage>
</organism>
<dbReference type="Gene3D" id="1.10.4160.10">
    <property type="entry name" value="Hydantoin permease"/>
    <property type="match status" value="1"/>
</dbReference>
<gene>
    <name evidence="7" type="ORF">HUK84_18250</name>
</gene>
<dbReference type="AlphaFoldDB" id="A0A7Y7IZS9"/>
<dbReference type="Proteomes" id="UP000534870">
    <property type="component" value="Unassembled WGS sequence"/>
</dbReference>
<evidence type="ECO:0000313" key="7">
    <source>
        <dbReference type="EMBL" id="NVN13048.1"/>
    </source>
</evidence>
<keyword evidence="3 6" id="KW-0812">Transmembrane</keyword>
<reference evidence="7 8" key="1">
    <citation type="submission" date="2020-06" db="EMBL/GenBank/DDBJ databases">
        <title>Description of novel acetic acid bacteria.</title>
        <authorList>
            <person name="Sombolestani A."/>
        </authorList>
    </citation>
    <scope>NUCLEOTIDE SEQUENCE [LARGE SCALE GENOMIC DNA]</scope>
    <source>
        <strain evidence="7 8">LMG 31431</strain>
    </source>
</reference>
<dbReference type="InterPro" id="IPR001248">
    <property type="entry name" value="Pur-cyt_permease"/>
</dbReference>
<feature type="non-terminal residue" evidence="7">
    <location>
        <position position="78"/>
    </location>
</feature>
<evidence type="ECO:0000256" key="6">
    <source>
        <dbReference type="SAM" id="Phobius"/>
    </source>
</evidence>
<evidence type="ECO:0000313" key="8">
    <source>
        <dbReference type="Proteomes" id="UP000534870"/>
    </source>
</evidence>
<name>A0A7Y7IZS9_9PROT</name>
<comment type="similarity">
    <text evidence="2">Belongs to the purine-cytosine permease (2.A.39) family.</text>
</comment>
<dbReference type="GO" id="GO:0022857">
    <property type="term" value="F:transmembrane transporter activity"/>
    <property type="evidence" value="ECO:0007669"/>
    <property type="project" value="InterPro"/>
</dbReference>
<evidence type="ECO:0000256" key="5">
    <source>
        <dbReference type="ARBA" id="ARBA00023136"/>
    </source>
</evidence>
<keyword evidence="5 6" id="KW-0472">Membrane</keyword>
<proteinExistence type="inferred from homology"/>
<dbReference type="Pfam" id="PF02133">
    <property type="entry name" value="Transp_cyt_pur"/>
    <property type="match status" value="1"/>
</dbReference>
<comment type="caution">
    <text evidence="7">The sequence shown here is derived from an EMBL/GenBank/DDBJ whole genome shotgun (WGS) entry which is preliminary data.</text>
</comment>
<dbReference type="GO" id="GO:0016020">
    <property type="term" value="C:membrane"/>
    <property type="evidence" value="ECO:0007669"/>
    <property type="project" value="UniProtKB-SubCell"/>
</dbReference>
<dbReference type="EMBL" id="JABXXP010000707">
    <property type="protein sequence ID" value="NVN13048.1"/>
    <property type="molecule type" value="Genomic_DNA"/>
</dbReference>
<protein>
    <submittedName>
        <fullName evidence="7">Cytosine permease</fullName>
    </submittedName>
</protein>
<evidence type="ECO:0000256" key="4">
    <source>
        <dbReference type="ARBA" id="ARBA00022989"/>
    </source>
</evidence>
<feature type="transmembrane region" description="Helical" evidence="6">
    <location>
        <begin position="55"/>
        <end position="76"/>
    </location>
</feature>
<dbReference type="RefSeq" id="WP_176641504.1">
    <property type="nucleotide sequence ID" value="NZ_JABXXP010000707.1"/>
</dbReference>
<comment type="subcellular location">
    <subcellularLocation>
        <location evidence="1">Membrane</location>
        <topology evidence="1">Multi-pass membrane protein</topology>
    </subcellularLocation>
</comment>